<dbReference type="PROSITE" id="PS50995">
    <property type="entry name" value="HTH_MARR_2"/>
    <property type="match status" value="1"/>
</dbReference>
<dbReference type="KEGG" id="sku:Sulku_2430"/>
<dbReference type="RefSeq" id="WP_013461286.1">
    <property type="nucleotide sequence ID" value="NC_014762.1"/>
</dbReference>
<evidence type="ECO:0000256" key="3">
    <source>
        <dbReference type="ARBA" id="ARBA00023163"/>
    </source>
</evidence>
<dbReference type="SMART" id="SM00347">
    <property type="entry name" value="HTH_MARR"/>
    <property type="match status" value="1"/>
</dbReference>
<accession>E4TYE4</accession>
<keyword evidence="2" id="KW-0238">DNA-binding</keyword>
<dbReference type="EMBL" id="CP002355">
    <property type="protein sequence ID" value="ADR35089.1"/>
    <property type="molecule type" value="Genomic_DNA"/>
</dbReference>
<dbReference type="GO" id="GO:0003700">
    <property type="term" value="F:DNA-binding transcription factor activity"/>
    <property type="evidence" value="ECO:0007669"/>
    <property type="project" value="InterPro"/>
</dbReference>
<dbReference type="GO" id="GO:0003677">
    <property type="term" value="F:DNA binding"/>
    <property type="evidence" value="ECO:0007669"/>
    <property type="project" value="UniProtKB-KW"/>
</dbReference>
<organism evidence="5 6">
    <name type="scientific">Sulfuricurvum kujiense (strain ATCC BAA-921 / DSM 16994 / JCM 11577 / YK-1)</name>
    <dbReference type="NCBI Taxonomy" id="709032"/>
    <lineage>
        <taxon>Bacteria</taxon>
        <taxon>Pseudomonadati</taxon>
        <taxon>Campylobacterota</taxon>
        <taxon>Epsilonproteobacteria</taxon>
        <taxon>Campylobacterales</taxon>
        <taxon>Sulfurimonadaceae</taxon>
        <taxon>Sulfuricurvum</taxon>
    </lineage>
</organism>
<evidence type="ECO:0000313" key="6">
    <source>
        <dbReference type="Proteomes" id="UP000008721"/>
    </source>
</evidence>
<evidence type="ECO:0000259" key="4">
    <source>
        <dbReference type="PROSITE" id="PS50995"/>
    </source>
</evidence>
<dbReference type="InterPro" id="IPR036388">
    <property type="entry name" value="WH-like_DNA-bd_sf"/>
</dbReference>
<protein>
    <submittedName>
        <fullName evidence="5">Transcriptional regulator, MarR family</fullName>
    </submittedName>
</protein>
<evidence type="ECO:0000313" key="5">
    <source>
        <dbReference type="EMBL" id="ADR35089.1"/>
    </source>
</evidence>
<dbReference type="eggNOG" id="COG1846">
    <property type="taxonomic scope" value="Bacteria"/>
</dbReference>
<reference evidence="5 6" key="1">
    <citation type="journal article" date="2012" name="Stand. Genomic Sci.">
        <title>Complete genome sequence of the sulfur compounds oxidizing chemolithoautotroph Sulfuricurvum kujiense type strain (YK-1(T)).</title>
        <authorList>
            <person name="Han C."/>
            <person name="Kotsyurbenko O."/>
            <person name="Chertkov O."/>
            <person name="Held B."/>
            <person name="Lapidus A."/>
            <person name="Nolan M."/>
            <person name="Lucas S."/>
            <person name="Hammon N."/>
            <person name="Deshpande S."/>
            <person name="Cheng J.F."/>
            <person name="Tapia R."/>
            <person name="Goodwin L.A."/>
            <person name="Pitluck S."/>
            <person name="Liolios K."/>
            <person name="Pagani I."/>
            <person name="Ivanova N."/>
            <person name="Mavromatis K."/>
            <person name="Mikhailova N."/>
            <person name="Pati A."/>
            <person name="Chen A."/>
            <person name="Palaniappan K."/>
            <person name="Land M."/>
            <person name="Hauser L."/>
            <person name="Chang Y.J."/>
            <person name="Jeffries C.D."/>
            <person name="Brambilla E.M."/>
            <person name="Rohde M."/>
            <person name="Spring S."/>
            <person name="Sikorski J."/>
            <person name="Goker M."/>
            <person name="Woyke T."/>
            <person name="Bristow J."/>
            <person name="Eisen J.A."/>
            <person name="Markowitz V."/>
            <person name="Hugenholtz P."/>
            <person name="Kyrpides N.C."/>
            <person name="Klenk H.P."/>
            <person name="Detter J.C."/>
        </authorList>
    </citation>
    <scope>NUCLEOTIDE SEQUENCE [LARGE SCALE GENOMIC DNA]</scope>
    <source>
        <strain evidence="6">ATCC BAA-921 / DSM 16994 / JCM 11577 / YK-1</strain>
    </source>
</reference>
<dbReference type="Gene3D" id="1.10.10.10">
    <property type="entry name" value="Winged helix-like DNA-binding domain superfamily/Winged helix DNA-binding domain"/>
    <property type="match status" value="1"/>
</dbReference>
<gene>
    <name evidence="5" type="ordered locus">Sulku_2430</name>
</gene>
<name>E4TYE4_SULKY</name>
<dbReference type="OrthoDB" id="5325000at2"/>
<dbReference type="SUPFAM" id="SSF46785">
    <property type="entry name" value="Winged helix' DNA-binding domain"/>
    <property type="match status" value="1"/>
</dbReference>
<dbReference type="PRINTS" id="PR00598">
    <property type="entry name" value="HTHMARR"/>
</dbReference>
<dbReference type="HOGENOM" id="CLU_083287_18_6_7"/>
<dbReference type="InterPro" id="IPR036390">
    <property type="entry name" value="WH_DNA-bd_sf"/>
</dbReference>
<feature type="domain" description="HTH marR-type" evidence="4">
    <location>
        <begin position="6"/>
        <end position="138"/>
    </location>
</feature>
<keyword evidence="3" id="KW-0804">Transcription</keyword>
<keyword evidence="1" id="KW-0805">Transcription regulation</keyword>
<proteinExistence type="predicted"/>
<evidence type="ECO:0000256" key="1">
    <source>
        <dbReference type="ARBA" id="ARBA00023015"/>
    </source>
</evidence>
<dbReference type="Pfam" id="PF01047">
    <property type="entry name" value="MarR"/>
    <property type="match status" value="1"/>
</dbReference>
<evidence type="ECO:0000256" key="2">
    <source>
        <dbReference type="ARBA" id="ARBA00023125"/>
    </source>
</evidence>
<dbReference type="Proteomes" id="UP000008721">
    <property type="component" value="Chromosome"/>
</dbReference>
<dbReference type="PANTHER" id="PTHR42756">
    <property type="entry name" value="TRANSCRIPTIONAL REGULATOR, MARR"/>
    <property type="match status" value="1"/>
</dbReference>
<dbReference type="STRING" id="709032.Sulku_2430"/>
<dbReference type="PANTHER" id="PTHR42756:SF1">
    <property type="entry name" value="TRANSCRIPTIONAL REPRESSOR OF EMRAB OPERON"/>
    <property type="match status" value="1"/>
</dbReference>
<dbReference type="InterPro" id="IPR000835">
    <property type="entry name" value="HTH_MarR-typ"/>
</dbReference>
<sequence>MSFESDKSILFLIAKARNILKKEFEKELKPYDISYAHRVILIRLSEKDSVTQKELAKDTYFEQSNLTLMLDKLEQKGLVKRLPKENDRRAYLISITPEGQELIAPLVEMGETIMEKALAGISSEQKKEFSKFLEQIHLNLQKK</sequence>
<dbReference type="AlphaFoldDB" id="E4TYE4"/>
<keyword evidence="6" id="KW-1185">Reference proteome</keyword>